<feature type="region of interest" description="Disordered" evidence="1">
    <location>
        <begin position="696"/>
        <end position="754"/>
    </location>
</feature>
<dbReference type="OrthoDB" id="10344605at2759"/>
<dbReference type="EMBL" id="AMWN01000002">
    <property type="protein sequence ID" value="EXJ93345.1"/>
    <property type="molecule type" value="Genomic_DNA"/>
</dbReference>
<feature type="compositionally biased region" description="Polar residues" evidence="1">
    <location>
        <begin position="646"/>
        <end position="662"/>
    </location>
</feature>
<evidence type="ECO:0000256" key="1">
    <source>
        <dbReference type="SAM" id="MobiDB-lite"/>
    </source>
</evidence>
<feature type="region of interest" description="Disordered" evidence="1">
    <location>
        <begin position="508"/>
        <end position="533"/>
    </location>
</feature>
<feature type="compositionally biased region" description="Low complexity" evidence="1">
    <location>
        <begin position="153"/>
        <end position="164"/>
    </location>
</feature>
<feature type="region of interest" description="Disordered" evidence="1">
    <location>
        <begin position="149"/>
        <end position="205"/>
    </location>
</feature>
<evidence type="ECO:0000313" key="2">
    <source>
        <dbReference type="EMBL" id="EXJ93345.1"/>
    </source>
</evidence>
<keyword evidence="3" id="KW-1185">Reference proteome</keyword>
<feature type="region of interest" description="Disordered" evidence="1">
    <location>
        <begin position="309"/>
        <end position="336"/>
    </location>
</feature>
<feature type="region of interest" description="Disordered" evidence="1">
    <location>
        <begin position="538"/>
        <end position="557"/>
    </location>
</feature>
<feature type="compositionally biased region" description="Polar residues" evidence="1">
    <location>
        <begin position="700"/>
        <end position="712"/>
    </location>
</feature>
<dbReference type="Proteomes" id="UP000019484">
    <property type="component" value="Unassembled WGS sequence"/>
</dbReference>
<reference evidence="2 3" key="1">
    <citation type="submission" date="2013-03" db="EMBL/GenBank/DDBJ databases">
        <title>The Genome Sequence of Capronia coronata CBS 617.96.</title>
        <authorList>
            <consortium name="The Broad Institute Genomics Platform"/>
            <person name="Cuomo C."/>
            <person name="de Hoog S."/>
            <person name="Gorbushina A."/>
            <person name="Walker B."/>
            <person name="Young S.K."/>
            <person name="Zeng Q."/>
            <person name="Gargeya S."/>
            <person name="Fitzgerald M."/>
            <person name="Haas B."/>
            <person name="Abouelleil A."/>
            <person name="Allen A.W."/>
            <person name="Alvarado L."/>
            <person name="Arachchi H.M."/>
            <person name="Berlin A.M."/>
            <person name="Chapman S.B."/>
            <person name="Gainer-Dewar J."/>
            <person name="Goldberg J."/>
            <person name="Griggs A."/>
            <person name="Gujja S."/>
            <person name="Hansen M."/>
            <person name="Howarth C."/>
            <person name="Imamovic A."/>
            <person name="Ireland A."/>
            <person name="Larimer J."/>
            <person name="McCowan C."/>
            <person name="Murphy C."/>
            <person name="Pearson M."/>
            <person name="Poon T.W."/>
            <person name="Priest M."/>
            <person name="Roberts A."/>
            <person name="Saif S."/>
            <person name="Shea T."/>
            <person name="Sisk P."/>
            <person name="Sykes S."/>
            <person name="Wortman J."/>
            <person name="Nusbaum C."/>
            <person name="Birren B."/>
        </authorList>
    </citation>
    <scope>NUCLEOTIDE SEQUENCE [LARGE SCALE GENOMIC DNA]</scope>
    <source>
        <strain evidence="2 3">CBS 617.96</strain>
    </source>
</reference>
<name>W9YUL1_9EURO</name>
<feature type="compositionally biased region" description="Basic and acidic residues" evidence="1">
    <location>
        <begin position="184"/>
        <end position="199"/>
    </location>
</feature>
<evidence type="ECO:0000313" key="3">
    <source>
        <dbReference type="Proteomes" id="UP000019484"/>
    </source>
</evidence>
<organism evidence="2 3">
    <name type="scientific">Capronia coronata CBS 617.96</name>
    <dbReference type="NCBI Taxonomy" id="1182541"/>
    <lineage>
        <taxon>Eukaryota</taxon>
        <taxon>Fungi</taxon>
        <taxon>Dikarya</taxon>
        <taxon>Ascomycota</taxon>
        <taxon>Pezizomycotina</taxon>
        <taxon>Eurotiomycetes</taxon>
        <taxon>Chaetothyriomycetidae</taxon>
        <taxon>Chaetothyriales</taxon>
        <taxon>Herpotrichiellaceae</taxon>
        <taxon>Capronia</taxon>
    </lineage>
</organism>
<dbReference type="AlphaFoldDB" id="W9YUL1"/>
<proteinExistence type="predicted"/>
<dbReference type="RefSeq" id="XP_007720839.1">
    <property type="nucleotide sequence ID" value="XM_007722649.1"/>
</dbReference>
<dbReference type="GeneID" id="19156638"/>
<sequence length="754" mass="82153">MDRPVGETVVFNRSPLLQLLQGTLGKEVDFQALEALLISRLMRDSKFRYSPRMGFEIGIQQDHGRQWFACAPPDELERRVFPERFAGPEPASRQGLMPTKRAPYPWWVAQCLHYDLSCPLTRADAKARIGRCLLASTLKQSPRLSAVERGLRRSFQSQQSFQQRPSESNSTDEQGMADPSSGQRESDSRIEKDGGHLRDQGGSQEADGIAVQMPQLSSLAQAINRAMTPDPKDQTTGTVDNMTSMSSVSDLNEVDVQGSDKLLEQLGEDYIDDDAMDNDGPDSDVAAIPEVKITRSATARFQGMGRIMGKSRAAPTGSTIKPTASHKLSTGDRTVRRPKVQKCLPVSAPKRTQDRGAGAAVARIPLASSTKRPRTADRMASSTMLKEAAPLGDPARGGKNVTKAKCRPKTRTLTANENSTNAVESGLDIPRCARVRLPTRSEGQQTPVRKARFVTLDTDPDTPRAALKSTKAVEWSTAAAFAPPAFPTALKKPEESLAGRCTHLQREESKRKTTLTACLPPPDEGTCNYATQDATDSSSEIAAKQLHSSRRSDIVRGEAGTNDVLAEACDQEPCKRSHQQKHASPASASREPSDYAAKASKDSSLKPVDAGVPSGTSNKRSHARAFGGNQPATGRPRLKPDDQRQHQAQGSVTRPRNESATVKASPKVVYIPNYWENSRPHYPLLEHVMDRDGNLKRPPFTTSVSSTATLRNQIGDPFSQLPRPGRARSDAHHNTNRRGKGHDPGRKAAKPGAK</sequence>
<comment type="caution">
    <text evidence="2">The sequence shown here is derived from an EMBL/GenBank/DDBJ whole genome shotgun (WGS) entry which is preliminary data.</text>
</comment>
<protein>
    <submittedName>
        <fullName evidence="2">Uncharacterized protein</fullName>
    </submittedName>
</protein>
<feature type="compositionally biased region" description="Polar residues" evidence="1">
    <location>
        <begin position="316"/>
        <end position="328"/>
    </location>
</feature>
<gene>
    <name evidence="2" type="ORF">A1O1_01737</name>
</gene>
<dbReference type="HOGENOM" id="CLU_369179_0_0_1"/>
<feature type="region of interest" description="Disordered" evidence="1">
    <location>
        <begin position="571"/>
        <end position="664"/>
    </location>
</feature>
<accession>W9YUL1</accession>